<dbReference type="VEuPathDB" id="FungiDB:BO71DRAFT_147234"/>
<dbReference type="Proteomes" id="UP000247810">
    <property type="component" value="Unassembled WGS sequence"/>
</dbReference>
<accession>A0A319CUE4</accession>
<dbReference type="EMBL" id="KZ826118">
    <property type="protein sequence ID" value="PYH88179.1"/>
    <property type="molecule type" value="Genomic_DNA"/>
</dbReference>
<keyword evidence="2" id="KW-1185">Reference proteome</keyword>
<name>A0A319CUE4_9EURO</name>
<reference evidence="1 2" key="1">
    <citation type="submission" date="2018-02" db="EMBL/GenBank/DDBJ databases">
        <title>The genomes of Aspergillus section Nigri reveals drivers in fungal speciation.</title>
        <authorList>
            <consortium name="DOE Joint Genome Institute"/>
            <person name="Vesth T.C."/>
            <person name="Nybo J."/>
            <person name="Theobald S."/>
            <person name="Brandl J."/>
            <person name="Frisvad J.C."/>
            <person name="Nielsen K.F."/>
            <person name="Lyhne E.K."/>
            <person name="Kogle M.E."/>
            <person name="Kuo A."/>
            <person name="Riley R."/>
            <person name="Clum A."/>
            <person name="Nolan M."/>
            <person name="Lipzen A."/>
            <person name="Salamov A."/>
            <person name="Henrissat B."/>
            <person name="Wiebenga A."/>
            <person name="De vries R.P."/>
            <person name="Grigoriev I.V."/>
            <person name="Mortensen U.H."/>
            <person name="Andersen M.R."/>
            <person name="Baker S.E."/>
        </authorList>
    </citation>
    <scope>NUCLEOTIDE SEQUENCE [LARGE SCALE GENOMIC DNA]</scope>
    <source>
        <strain evidence="1 2">CBS 707.79</strain>
    </source>
</reference>
<gene>
    <name evidence="1" type="ORF">BO71DRAFT_147234</name>
</gene>
<organism evidence="1 2">
    <name type="scientific">Aspergillus ellipticus CBS 707.79</name>
    <dbReference type="NCBI Taxonomy" id="1448320"/>
    <lineage>
        <taxon>Eukaryota</taxon>
        <taxon>Fungi</taxon>
        <taxon>Dikarya</taxon>
        <taxon>Ascomycota</taxon>
        <taxon>Pezizomycotina</taxon>
        <taxon>Eurotiomycetes</taxon>
        <taxon>Eurotiomycetidae</taxon>
        <taxon>Eurotiales</taxon>
        <taxon>Aspergillaceae</taxon>
        <taxon>Aspergillus</taxon>
        <taxon>Aspergillus subgen. Circumdati</taxon>
    </lineage>
</organism>
<evidence type="ECO:0000313" key="1">
    <source>
        <dbReference type="EMBL" id="PYH88179.1"/>
    </source>
</evidence>
<protein>
    <submittedName>
        <fullName evidence="1">Uncharacterized protein</fullName>
    </submittedName>
</protein>
<sequence>MQSAPHTKHWPASCAPDRVSWWPRVGPDGAESRKPVVETGRGRTLMKQVVGELGGAHNVYLKYGVPGIALAIGPCCRSPSRSSRRADSNSSMHGIWQLKFKAKQNTKDTNASYSWATVLWVGGRKRMNQRLYILISARNLRARLCRVENLTPPSATRCG</sequence>
<proteinExistence type="predicted"/>
<evidence type="ECO:0000313" key="2">
    <source>
        <dbReference type="Proteomes" id="UP000247810"/>
    </source>
</evidence>
<dbReference type="AlphaFoldDB" id="A0A319CUE4"/>